<keyword evidence="14" id="KW-1185">Reference proteome</keyword>
<dbReference type="Pfam" id="PF23539">
    <property type="entry name" value="DUF7134"/>
    <property type="match status" value="1"/>
</dbReference>
<dbReference type="InterPro" id="IPR003594">
    <property type="entry name" value="HATPase_dom"/>
</dbReference>
<dbReference type="GO" id="GO:0046983">
    <property type="term" value="F:protein dimerization activity"/>
    <property type="evidence" value="ECO:0007669"/>
    <property type="project" value="InterPro"/>
</dbReference>
<dbReference type="EC" id="2.7.13.3" evidence="2"/>
<dbReference type="PANTHER" id="PTHR24421">
    <property type="entry name" value="NITRATE/NITRITE SENSOR PROTEIN NARX-RELATED"/>
    <property type="match status" value="1"/>
</dbReference>
<dbReference type="InterPro" id="IPR036890">
    <property type="entry name" value="HATPase_C_sf"/>
</dbReference>
<evidence type="ECO:0000259" key="10">
    <source>
        <dbReference type="Pfam" id="PF02518"/>
    </source>
</evidence>
<feature type="domain" description="Signal transduction histidine kinase subgroup 3 dimerisation and phosphoacceptor" evidence="11">
    <location>
        <begin position="178"/>
        <end position="243"/>
    </location>
</feature>
<dbReference type="Pfam" id="PF02518">
    <property type="entry name" value="HATPase_c"/>
    <property type="match status" value="1"/>
</dbReference>
<comment type="caution">
    <text evidence="13">The sequence shown here is derived from an EMBL/GenBank/DDBJ whole genome shotgun (WGS) entry which is preliminary data.</text>
</comment>
<keyword evidence="5" id="KW-0547">Nucleotide-binding</keyword>
<feature type="transmembrane region" description="Helical" evidence="9">
    <location>
        <begin position="36"/>
        <end position="52"/>
    </location>
</feature>
<evidence type="ECO:0000256" key="8">
    <source>
        <dbReference type="ARBA" id="ARBA00023012"/>
    </source>
</evidence>
<feature type="domain" description="DUF7134" evidence="12">
    <location>
        <begin position="4"/>
        <end position="150"/>
    </location>
</feature>
<reference evidence="13" key="1">
    <citation type="submission" date="2017-12" db="EMBL/GenBank/DDBJ databases">
        <title>Sequencing the genomes of 1000 Actinobacteria strains.</title>
        <authorList>
            <person name="Klenk H.-P."/>
        </authorList>
    </citation>
    <scope>NUCLEOTIDE SEQUENCE [LARGE SCALE GENOMIC DNA]</scope>
    <source>
        <strain evidence="13">DSM 44228</strain>
    </source>
</reference>
<protein>
    <recommendedName>
        <fullName evidence="2">histidine kinase</fullName>
        <ecNumber evidence="2">2.7.13.3</ecNumber>
    </recommendedName>
</protein>
<keyword evidence="9" id="KW-0472">Membrane</keyword>
<evidence type="ECO:0000313" key="14">
    <source>
        <dbReference type="Proteomes" id="UP000233786"/>
    </source>
</evidence>
<evidence type="ECO:0000256" key="1">
    <source>
        <dbReference type="ARBA" id="ARBA00000085"/>
    </source>
</evidence>
<feature type="transmembrane region" description="Helical" evidence="9">
    <location>
        <begin position="103"/>
        <end position="125"/>
    </location>
</feature>
<dbReference type="Gene3D" id="3.30.565.10">
    <property type="entry name" value="Histidine kinase-like ATPase, C-terminal domain"/>
    <property type="match status" value="1"/>
</dbReference>
<evidence type="ECO:0000259" key="12">
    <source>
        <dbReference type="Pfam" id="PF23539"/>
    </source>
</evidence>
<evidence type="ECO:0000256" key="9">
    <source>
        <dbReference type="SAM" id="Phobius"/>
    </source>
</evidence>
<accession>A0A2N3XR29</accession>
<dbReference type="Pfam" id="PF07730">
    <property type="entry name" value="HisKA_3"/>
    <property type="match status" value="1"/>
</dbReference>
<dbReference type="InterPro" id="IPR055558">
    <property type="entry name" value="DUF7134"/>
</dbReference>
<evidence type="ECO:0000259" key="11">
    <source>
        <dbReference type="Pfam" id="PF07730"/>
    </source>
</evidence>
<dbReference type="RefSeq" id="WP_010312251.1">
    <property type="nucleotide sequence ID" value="NZ_CP061007.1"/>
</dbReference>
<name>A0A2N3XR29_SACSN</name>
<dbReference type="OrthoDB" id="227596at2"/>
<evidence type="ECO:0000256" key="2">
    <source>
        <dbReference type="ARBA" id="ARBA00012438"/>
    </source>
</evidence>
<feature type="domain" description="Histidine kinase/HSP90-like ATPase" evidence="10">
    <location>
        <begin position="291"/>
        <end position="378"/>
    </location>
</feature>
<evidence type="ECO:0000256" key="6">
    <source>
        <dbReference type="ARBA" id="ARBA00022777"/>
    </source>
</evidence>
<dbReference type="PANTHER" id="PTHR24421:SF10">
    <property type="entry name" value="NITRATE_NITRITE SENSOR PROTEIN NARQ"/>
    <property type="match status" value="1"/>
</dbReference>
<evidence type="ECO:0000256" key="7">
    <source>
        <dbReference type="ARBA" id="ARBA00022840"/>
    </source>
</evidence>
<dbReference type="CDD" id="cd16917">
    <property type="entry name" value="HATPase_UhpB-NarQ-NarX-like"/>
    <property type="match status" value="1"/>
</dbReference>
<keyword evidence="8" id="KW-0902">Two-component regulatory system</keyword>
<keyword evidence="6 13" id="KW-0418">Kinase</keyword>
<dbReference type="STRING" id="994479.GCA_000194155_05914"/>
<dbReference type="AlphaFoldDB" id="A0A2N3XR29"/>
<keyword evidence="4" id="KW-0808">Transferase</keyword>
<evidence type="ECO:0000313" key="13">
    <source>
        <dbReference type="EMBL" id="PKW13091.1"/>
    </source>
</evidence>
<evidence type="ECO:0000256" key="5">
    <source>
        <dbReference type="ARBA" id="ARBA00022741"/>
    </source>
</evidence>
<comment type="catalytic activity">
    <reaction evidence="1">
        <text>ATP + protein L-histidine = ADP + protein N-phospho-L-histidine.</text>
        <dbReference type="EC" id="2.7.13.3"/>
    </reaction>
</comment>
<feature type="transmembrane region" description="Helical" evidence="9">
    <location>
        <begin position="12"/>
        <end position="30"/>
    </location>
</feature>
<dbReference type="SUPFAM" id="SSF55874">
    <property type="entry name" value="ATPase domain of HSP90 chaperone/DNA topoisomerase II/histidine kinase"/>
    <property type="match status" value="1"/>
</dbReference>
<gene>
    <name evidence="13" type="ORF">A8926_0596</name>
</gene>
<keyword evidence="9" id="KW-1133">Transmembrane helix</keyword>
<dbReference type="Gene3D" id="1.20.5.1930">
    <property type="match status" value="1"/>
</dbReference>
<evidence type="ECO:0000256" key="3">
    <source>
        <dbReference type="ARBA" id="ARBA00022553"/>
    </source>
</evidence>
<dbReference type="GO" id="GO:0000155">
    <property type="term" value="F:phosphorelay sensor kinase activity"/>
    <property type="evidence" value="ECO:0007669"/>
    <property type="project" value="InterPro"/>
</dbReference>
<evidence type="ECO:0000256" key="4">
    <source>
        <dbReference type="ARBA" id="ARBA00022679"/>
    </source>
</evidence>
<dbReference type="Proteomes" id="UP000233786">
    <property type="component" value="Unassembled WGS sequence"/>
</dbReference>
<sequence length="383" mass="40412">MNQHARPRQVWLDVLPAAIVYAIIVGTSIVNRPAELPWTAGFGAVLCGLLVFRRRWPIPVLVCTGLSSAVYLAFGASPRPLLLTALVALFTVATLSERRTAWTAGAITAAVLAGTSLLSASWPWLLPDVLGMLAWSGMATAAGDAVRSRRAYVAEIEERARRAEQSRDDEARRRVVEERLRIARELHDVLAHHIALINVQAGVAAHMLDSEPQQSRTALAHIRTASRSALEGLRTTVGLLRQDGESAAPTAPTAGLAQLDDLIDAFRSAGLVVETTVEGAAATLPDAVDLAAYRVIQESLTNVRKHAGPATATVRLGYLGTELRLSIVDDGCGTSEASAGAGHGIIGMRERVTALGGRLAAGPRSAGGFQVQACLPLSNGGRS</sequence>
<keyword evidence="7" id="KW-0067">ATP-binding</keyword>
<proteinExistence type="predicted"/>
<dbReference type="EMBL" id="PJNB01000001">
    <property type="protein sequence ID" value="PKW13091.1"/>
    <property type="molecule type" value="Genomic_DNA"/>
</dbReference>
<keyword evidence="9" id="KW-0812">Transmembrane</keyword>
<dbReference type="GO" id="GO:0005524">
    <property type="term" value="F:ATP binding"/>
    <property type="evidence" value="ECO:0007669"/>
    <property type="project" value="UniProtKB-KW"/>
</dbReference>
<keyword evidence="3" id="KW-0597">Phosphoprotein</keyword>
<organism evidence="13 14">
    <name type="scientific">Saccharopolyspora spinosa</name>
    <dbReference type="NCBI Taxonomy" id="60894"/>
    <lineage>
        <taxon>Bacteria</taxon>
        <taxon>Bacillati</taxon>
        <taxon>Actinomycetota</taxon>
        <taxon>Actinomycetes</taxon>
        <taxon>Pseudonocardiales</taxon>
        <taxon>Pseudonocardiaceae</taxon>
        <taxon>Saccharopolyspora</taxon>
    </lineage>
</organism>
<dbReference type="InterPro" id="IPR011712">
    <property type="entry name" value="Sig_transdc_His_kin_sub3_dim/P"/>
</dbReference>
<dbReference type="InterPro" id="IPR050482">
    <property type="entry name" value="Sensor_HK_TwoCompSys"/>
</dbReference>
<dbReference type="GO" id="GO:0016020">
    <property type="term" value="C:membrane"/>
    <property type="evidence" value="ECO:0007669"/>
    <property type="project" value="InterPro"/>
</dbReference>